<reference evidence="3" key="1">
    <citation type="submission" date="2019-06" db="EMBL/GenBank/DDBJ databases">
        <authorList>
            <person name="Zheng W."/>
        </authorList>
    </citation>
    <scope>NUCLEOTIDE SEQUENCE</scope>
    <source>
        <strain evidence="3">QDHG01</strain>
    </source>
</reference>
<feature type="compositionally biased region" description="Polar residues" evidence="1">
    <location>
        <begin position="123"/>
        <end position="141"/>
    </location>
</feature>
<feature type="domain" description="J" evidence="2">
    <location>
        <begin position="666"/>
        <end position="698"/>
    </location>
</feature>
<dbReference type="OrthoDB" id="442087at2759"/>
<dbReference type="EMBL" id="RRYP01001397">
    <property type="protein sequence ID" value="TNV86009.1"/>
    <property type="molecule type" value="Genomic_DNA"/>
</dbReference>
<feature type="compositionally biased region" description="Polar residues" evidence="1">
    <location>
        <begin position="91"/>
        <end position="108"/>
    </location>
</feature>
<name>A0A8J8P4T6_HALGN</name>
<evidence type="ECO:0000313" key="4">
    <source>
        <dbReference type="Proteomes" id="UP000785679"/>
    </source>
</evidence>
<gene>
    <name evidence="3" type="ORF">FGO68_gene2733</name>
</gene>
<dbReference type="CDD" id="cd06257">
    <property type="entry name" value="DnaJ"/>
    <property type="match status" value="1"/>
</dbReference>
<keyword evidence="4" id="KW-1185">Reference proteome</keyword>
<dbReference type="Gene3D" id="1.10.287.110">
    <property type="entry name" value="DnaJ domain"/>
    <property type="match status" value="1"/>
</dbReference>
<comment type="caution">
    <text evidence="3">The sequence shown here is derived from an EMBL/GenBank/DDBJ whole genome shotgun (WGS) entry which is preliminary data.</text>
</comment>
<organism evidence="3 4">
    <name type="scientific">Halteria grandinella</name>
    <dbReference type="NCBI Taxonomy" id="5974"/>
    <lineage>
        <taxon>Eukaryota</taxon>
        <taxon>Sar</taxon>
        <taxon>Alveolata</taxon>
        <taxon>Ciliophora</taxon>
        <taxon>Intramacronucleata</taxon>
        <taxon>Spirotrichea</taxon>
        <taxon>Stichotrichia</taxon>
        <taxon>Sporadotrichida</taxon>
        <taxon>Halteriidae</taxon>
        <taxon>Halteria</taxon>
    </lineage>
</organism>
<feature type="region of interest" description="Disordered" evidence="1">
    <location>
        <begin position="91"/>
        <end position="178"/>
    </location>
</feature>
<feature type="compositionally biased region" description="Basic and acidic residues" evidence="1">
    <location>
        <begin position="58"/>
        <end position="68"/>
    </location>
</feature>
<protein>
    <recommendedName>
        <fullName evidence="2">J domain-containing protein</fullName>
    </recommendedName>
</protein>
<feature type="region of interest" description="Disordered" evidence="1">
    <location>
        <begin position="58"/>
        <end position="78"/>
    </location>
</feature>
<evidence type="ECO:0000259" key="2">
    <source>
        <dbReference type="Pfam" id="PF00226"/>
    </source>
</evidence>
<dbReference type="AlphaFoldDB" id="A0A8J8P4T6"/>
<evidence type="ECO:0000313" key="3">
    <source>
        <dbReference type="EMBL" id="TNV86009.1"/>
    </source>
</evidence>
<dbReference type="InterPro" id="IPR036869">
    <property type="entry name" value="J_dom_sf"/>
</dbReference>
<proteinExistence type="predicted"/>
<feature type="region of interest" description="Disordered" evidence="1">
    <location>
        <begin position="308"/>
        <end position="352"/>
    </location>
</feature>
<dbReference type="InterPro" id="IPR001623">
    <property type="entry name" value="DnaJ_domain"/>
</dbReference>
<feature type="region of interest" description="Disordered" evidence="1">
    <location>
        <begin position="232"/>
        <end position="255"/>
    </location>
</feature>
<sequence>MSVNAQIMRTSQDASTNQDTTIFQAKKMAAPTKKDYINEPIIVISSDEEGSTVIIDRKASNGHKDGSRKGKINVRGSSGLRKVELTQVGSVSSGLVKNKSSSRLSSDQPTRREERGSSFCDILSSSKMSSSRVGDSHSSINLEDEASSDAGASIGDEFSNGGVSRGTANQSNKDDCDDDDLDLEQKIRFFFQRIEQQETPITASISAPTISDQDCNRSIQLNDSFEFGQSLTKLSAQSSSGSSSGSNDDPLIGKRKTNGLHQLAMDLDRNLKAHSNLSTLSSTSKRSKLSSSDEELLGANVSYGKSKFSEVQQKQNKDQQKSPFDCSFEDSHSPILESSRIPTTLDESVEETPLRTTTTTIFESTKKRDVKQVSKQDEGAFNASKIFEKAQKLASKFEGECLSSHFSICKGKNAIKFRCLNTHTFYIPVDSIPSIENEAACIEQWCCKCQKFYETCQEVAAANGLEVVEGLHTSNIVLRCERRAHRFTITYSKKLNSLSCADCRREEREEWKEQLRQEELLRTQQQTLQQQELFERARQEMGYSQYYYQGGAYPQSYHHQAQWHHHESSSWSSSSSSQRVGGDALYYQRVEEQANLQAQKLTVEYLRQAKLHKQQMSSDCGSDCTPVPQPMMEENSEKVFIVFKFIHTPIEAIIAGMMQMQRDQAMQYFRKLALLLHPDKNQHLQAKEAFQKLSEAQQQVQLRSQPSGYAAC</sequence>
<evidence type="ECO:0000256" key="1">
    <source>
        <dbReference type="SAM" id="MobiDB-lite"/>
    </source>
</evidence>
<dbReference type="Proteomes" id="UP000785679">
    <property type="component" value="Unassembled WGS sequence"/>
</dbReference>
<dbReference type="SUPFAM" id="SSF46565">
    <property type="entry name" value="Chaperone J-domain"/>
    <property type="match status" value="1"/>
</dbReference>
<accession>A0A8J8P4T6</accession>
<dbReference type="Pfam" id="PF00226">
    <property type="entry name" value="DnaJ"/>
    <property type="match status" value="1"/>
</dbReference>